<name>A0A699UQ40_TANCI</name>
<accession>A0A699UQ40</accession>
<dbReference type="EMBL" id="BKCJ011357342">
    <property type="protein sequence ID" value="GFD25025.1"/>
    <property type="molecule type" value="Genomic_DNA"/>
</dbReference>
<reference evidence="1" key="1">
    <citation type="journal article" date="2019" name="Sci. Rep.">
        <title>Draft genome of Tanacetum cinerariifolium, the natural source of mosquito coil.</title>
        <authorList>
            <person name="Yamashiro T."/>
            <person name="Shiraishi A."/>
            <person name="Satake H."/>
            <person name="Nakayama K."/>
        </authorList>
    </citation>
    <scope>NUCLEOTIDE SEQUENCE</scope>
</reference>
<organism evidence="1">
    <name type="scientific">Tanacetum cinerariifolium</name>
    <name type="common">Dalmatian daisy</name>
    <name type="synonym">Chrysanthemum cinerariifolium</name>
    <dbReference type="NCBI Taxonomy" id="118510"/>
    <lineage>
        <taxon>Eukaryota</taxon>
        <taxon>Viridiplantae</taxon>
        <taxon>Streptophyta</taxon>
        <taxon>Embryophyta</taxon>
        <taxon>Tracheophyta</taxon>
        <taxon>Spermatophyta</taxon>
        <taxon>Magnoliopsida</taxon>
        <taxon>eudicotyledons</taxon>
        <taxon>Gunneridae</taxon>
        <taxon>Pentapetalae</taxon>
        <taxon>asterids</taxon>
        <taxon>campanulids</taxon>
        <taxon>Asterales</taxon>
        <taxon>Asteraceae</taxon>
        <taxon>Asteroideae</taxon>
        <taxon>Anthemideae</taxon>
        <taxon>Anthemidinae</taxon>
        <taxon>Tanacetum</taxon>
    </lineage>
</organism>
<protein>
    <submittedName>
        <fullName evidence="1">Uncharacterized protein</fullName>
    </submittedName>
</protein>
<dbReference type="AlphaFoldDB" id="A0A699UQ40"/>
<comment type="caution">
    <text evidence="1">The sequence shown here is derived from an EMBL/GenBank/DDBJ whole genome shotgun (WGS) entry which is preliminary data.</text>
</comment>
<gene>
    <name evidence="1" type="ORF">Tci_896994</name>
</gene>
<sequence>ARAIGQVSNTCVAVAARGRYGIKAGGGGRQAHNANKFLQLVGLRSPRNGAARRHRNGGAQADGRLLIASGQKRGVDRGGVSEEVGRRRTAELTCAVVLGSIPD</sequence>
<evidence type="ECO:0000313" key="1">
    <source>
        <dbReference type="EMBL" id="GFD25025.1"/>
    </source>
</evidence>
<proteinExistence type="predicted"/>
<feature type="non-terminal residue" evidence="1">
    <location>
        <position position="1"/>
    </location>
</feature>